<reference evidence="2" key="1">
    <citation type="submission" date="2023-01" db="EMBL/GenBank/DDBJ databases">
        <title>Colletotrichum chrysophilum M932 genome sequence.</title>
        <authorList>
            <person name="Baroncelli R."/>
        </authorList>
    </citation>
    <scope>NUCLEOTIDE SEQUENCE</scope>
    <source>
        <strain evidence="2">M932</strain>
    </source>
</reference>
<protein>
    <submittedName>
        <fullName evidence="2">Uncharacterized protein</fullName>
    </submittedName>
</protein>
<organism evidence="2 3">
    <name type="scientific">Colletotrichum chrysophilum</name>
    <dbReference type="NCBI Taxonomy" id="1836956"/>
    <lineage>
        <taxon>Eukaryota</taxon>
        <taxon>Fungi</taxon>
        <taxon>Dikarya</taxon>
        <taxon>Ascomycota</taxon>
        <taxon>Pezizomycotina</taxon>
        <taxon>Sordariomycetes</taxon>
        <taxon>Hypocreomycetidae</taxon>
        <taxon>Glomerellales</taxon>
        <taxon>Glomerellaceae</taxon>
        <taxon>Colletotrichum</taxon>
        <taxon>Colletotrichum gloeosporioides species complex</taxon>
    </lineage>
</organism>
<accession>A0AAD9ALF0</accession>
<name>A0AAD9ALF0_9PEZI</name>
<sequence>MHPQRLLSTRKKTSSSSSSSHDVTYRPELSVQLAEAARPNGLFQ</sequence>
<dbReference type="EMBL" id="JAQOWY010000120">
    <property type="protein sequence ID" value="KAK1850416.1"/>
    <property type="molecule type" value="Genomic_DNA"/>
</dbReference>
<dbReference type="Proteomes" id="UP001243330">
    <property type="component" value="Unassembled WGS sequence"/>
</dbReference>
<feature type="region of interest" description="Disordered" evidence="1">
    <location>
        <begin position="1"/>
        <end position="26"/>
    </location>
</feature>
<evidence type="ECO:0000313" key="2">
    <source>
        <dbReference type="EMBL" id="KAK1850416.1"/>
    </source>
</evidence>
<comment type="caution">
    <text evidence="2">The sequence shown here is derived from an EMBL/GenBank/DDBJ whole genome shotgun (WGS) entry which is preliminary data.</text>
</comment>
<gene>
    <name evidence="2" type="ORF">CCHR01_06963</name>
</gene>
<keyword evidence="3" id="KW-1185">Reference proteome</keyword>
<evidence type="ECO:0000256" key="1">
    <source>
        <dbReference type="SAM" id="MobiDB-lite"/>
    </source>
</evidence>
<dbReference type="AlphaFoldDB" id="A0AAD9ALF0"/>
<evidence type="ECO:0000313" key="3">
    <source>
        <dbReference type="Proteomes" id="UP001243330"/>
    </source>
</evidence>
<proteinExistence type="predicted"/>